<comment type="caution">
    <text evidence="5">The sequence shown here is derived from an EMBL/GenBank/DDBJ whole genome shotgun (WGS) entry which is preliminary data.</text>
</comment>
<feature type="domain" description="DUF4139" evidence="3">
    <location>
        <begin position="218"/>
        <end position="606"/>
    </location>
</feature>
<evidence type="ECO:0000313" key="5">
    <source>
        <dbReference type="EMBL" id="MBG9377704.1"/>
    </source>
</evidence>
<keyword evidence="6" id="KW-1185">Reference proteome</keyword>
<evidence type="ECO:0000259" key="3">
    <source>
        <dbReference type="Pfam" id="PF13598"/>
    </source>
</evidence>
<dbReference type="PANTHER" id="PTHR31005:SF8">
    <property type="entry name" value="DUF4139 DOMAIN-CONTAINING PROTEIN"/>
    <property type="match status" value="1"/>
</dbReference>
<feature type="signal peptide" evidence="2">
    <location>
        <begin position="1"/>
        <end position="20"/>
    </location>
</feature>
<name>A0A931E9M6_9BACT</name>
<evidence type="ECO:0000259" key="4">
    <source>
        <dbReference type="Pfam" id="PF13600"/>
    </source>
</evidence>
<keyword evidence="2" id="KW-0732">Signal</keyword>
<feature type="chain" id="PRO_5037197125" evidence="2">
    <location>
        <begin position="21"/>
        <end position="613"/>
    </location>
</feature>
<evidence type="ECO:0000313" key="6">
    <source>
        <dbReference type="Proteomes" id="UP000628448"/>
    </source>
</evidence>
<feature type="coiled-coil region" evidence="1">
    <location>
        <begin position="167"/>
        <end position="194"/>
    </location>
</feature>
<dbReference type="Pfam" id="PF13598">
    <property type="entry name" value="DUF4139"/>
    <property type="match status" value="1"/>
</dbReference>
<dbReference type="Pfam" id="PF13600">
    <property type="entry name" value="DUF4140"/>
    <property type="match status" value="1"/>
</dbReference>
<accession>A0A931E9M6</accession>
<dbReference type="Proteomes" id="UP000628448">
    <property type="component" value="Unassembled WGS sequence"/>
</dbReference>
<dbReference type="InterPro" id="IPR037291">
    <property type="entry name" value="DUF4139"/>
</dbReference>
<dbReference type="AlphaFoldDB" id="A0A931E9M6"/>
<keyword evidence="1" id="KW-0175">Coiled coil</keyword>
<evidence type="ECO:0000256" key="2">
    <source>
        <dbReference type="SAM" id="SignalP"/>
    </source>
</evidence>
<organism evidence="5 6">
    <name type="scientific">Panacibacter microcysteis</name>
    <dbReference type="NCBI Taxonomy" id="2793269"/>
    <lineage>
        <taxon>Bacteria</taxon>
        <taxon>Pseudomonadati</taxon>
        <taxon>Bacteroidota</taxon>
        <taxon>Chitinophagia</taxon>
        <taxon>Chitinophagales</taxon>
        <taxon>Chitinophagaceae</taxon>
        <taxon>Panacibacter</taxon>
    </lineage>
</organism>
<reference evidence="5" key="1">
    <citation type="submission" date="2020-11" db="EMBL/GenBank/DDBJ databases">
        <title>Bacterial whole genome sequence for Panacibacter sp. DH6.</title>
        <authorList>
            <person name="Le V."/>
            <person name="Ko S."/>
            <person name="Ahn C.-Y."/>
            <person name="Oh H.-M."/>
        </authorList>
    </citation>
    <scope>NUCLEOTIDE SEQUENCE</scope>
    <source>
        <strain evidence="5">DH6</strain>
    </source>
</reference>
<dbReference type="NCBIfam" id="TIGR02231">
    <property type="entry name" value="mucoidy inhibitor MuiA family protein"/>
    <property type="match status" value="2"/>
</dbReference>
<gene>
    <name evidence="5" type="ORF">I5907_15790</name>
</gene>
<dbReference type="InterPro" id="IPR025554">
    <property type="entry name" value="DUF4140"/>
</dbReference>
<protein>
    <submittedName>
        <fullName evidence="5">DUF4139 domain-containing protein</fullName>
    </submittedName>
</protein>
<sequence length="613" mass="67942">MTKSILLLVVSTVIFLKAFSTDGNIVQANLKTVKVYRTGAELTHATTALLTQGTNQLLVDNLANNIDLNSLQIKVPSSVTIVGLEFSTNYKKNEEKTPRQEMLEDSLVNIRRQIEKLNLQIDNDVNLLEVLSANKEIKGQQNGLSVTELAKLMDYYQTKSFELSSAVATFREKKEKLATLLNKIENQVDEEAKKNVNTSGRLAIQVNAAVTLKAEFIISYVASNAYWIPYYDVKVENVQQAAKLFYKAKIVQTTGLDWKQVKLSLSTSVPALKGVAPKLDSWFVGYVTNNAPIKLRGLSTFNDQALQGSVAGLNIGSASQLSEVVVVGYGRAGDGDAERVSNDVVPKPVYILNGNIINDEEFKRINPNSIKNLKVLKPKEASNIYGGVASGGATVVDLKTELSDYVSVNNTALNVNFEIDIPYDIPTNGKAQTATLQTVEIPLSYEHIAAPRKDADVYLTAKLVDWEKLNLLQGEANIILEGTYIGKTMIEPNTSTDTMQLTLGRDKRVIVQRQKLADFSSVKFLGSNKLQKFTYEIMMKNNNSEQVFLKLNDQFPLSTDKDIEVELLDSGNADINNETGLLKWDITLLPGESKKVRFSYSIRYAKDRTINTN</sequence>
<dbReference type="EMBL" id="JADWYR010000002">
    <property type="protein sequence ID" value="MBG9377704.1"/>
    <property type="molecule type" value="Genomic_DNA"/>
</dbReference>
<feature type="domain" description="DUF4140" evidence="4">
    <location>
        <begin position="33"/>
        <end position="125"/>
    </location>
</feature>
<proteinExistence type="predicted"/>
<dbReference type="InterPro" id="IPR011935">
    <property type="entry name" value="CHP02231"/>
</dbReference>
<dbReference type="PANTHER" id="PTHR31005">
    <property type="entry name" value="DUF4139 DOMAIN-CONTAINING PROTEIN"/>
    <property type="match status" value="1"/>
</dbReference>
<evidence type="ECO:0000256" key="1">
    <source>
        <dbReference type="SAM" id="Coils"/>
    </source>
</evidence>